<dbReference type="GO" id="GO:0046872">
    <property type="term" value="F:metal ion binding"/>
    <property type="evidence" value="ECO:0007669"/>
    <property type="project" value="UniProtKB-KW"/>
</dbReference>
<evidence type="ECO:0000256" key="5">
    <source>
        <dbReference type="ARBA" id="ARBA00023014"/>
    </source>
</evidence>
<keyword evidence="4" id="KW-0408">Iron</keyword>
<comment type="caution">
    <text evidence="6">The sequence shown here is derived from an EMBL/GenBank/DDBJ whole genome shotgun (WGS) entry which is preliminary data.</text>
</comment>
<dbReference type="Gene3D" id="3.50.50.60">
    <property type="entry name" value="FAD/NAD(P)-binding domain"/>
    <property type="match status" value="1"/>
</dbReference>
<dbReference type="GO" id="GO:0051539">
    <property type="term" value="F:4 iron, 4 sulfur cluster binding"/>
    <property type="evidence" value="ECO:0007669"/>
    <property type="project" value="UniProtKB-KW"/>
</dbReference>
<accession>A0A4R6ILY0</accession>
<protein>
    <submittedName>
        <fullName evidence="6">Succinate dehydrogenase/fumarate reductase flavoprotein subunit</fullName>
    </submittedName>
</protein>
<reference evidence="6 7" key="1">
    <citation type="submission" date="2019-03" db="EMBL/GenBank/DDBJ databases">
        <title>Genomic Encyclopedia of Archaeal and Bacterial Type Strains, Phase II (KMG-II): from individual species to whole genera.</title>
        <authorList>
            <person name="Goeker M."/>
        </authorList>
    </citation>
    <scope>NUCLEOTIDE SEQUENCE [LARGE SCALE GENOMIC DNA]</scope>
    <source>
        <strain evidence="6 7">DSM 19034</strain>
    </source>
</reference>
<dbReference type="AlphaFoldDB" id="A0A4R6ILY0"/>
<evidence type="ECO:0000256" key="4">
    <source>
        <dbReference type="ARBA" id="ARBA00023004"/>
    </source>
</evidence>
<dbReference type="GO" id="GO:0016491">
    <property type="term" value="F:oxidoreductase activity"/>
    <property type="evidence" value="ECO:0007669"/>
    <property type="project" value="UniProtKB-KW"/>
</dbReference>
<dbReference type="SUPFAM" id="SSF51905">
    <property type="entry name" value="FAD/NAD(P)-binding domain"/>
    <property type="match status" value="1"/>
</dbReference>
<evidence type="ECO:0000256" key="2">
    <source>
        <dbReference type="ARBA" id="ARBA00022723"/>
    </source>
</evidence>
<keyword evidence="7" id="KW-1185">Reference proteome</keyword>
<keyword evidence="3" id="KW-0560">Oxidoreductase</keyword>
<gene>
    <name evidence="6" type="ORF">CLV32_2110</name>
</gene>
<dbReference type="PANTHER" id="PTHR43498">
    <property type="entry name" value="FERREDOXIN:COB-COM HETERODISULFIDE REDUCTASE SUBUNIT A"/>
    <property type="match status" value="1"/>
</dbReference>
<dbReference type="Pfam" id="PF12831">
    <property type="entry name" value="FAD_oxidored"/>
    <property type="match status" value="1"/>
</dbReference>
<dbReference type="InterPro" id="IPR039650">
    <property type="entry name" value="HdrA-like"/>
</dbReference>
<evidence type="ECO:0000256" key="1">
    <source>
        <dbReference type="ARBA" id="ARBA00022485"/>
    </source>
</evidence>
<name>A0A4R6ILY0_9SPHI</name>
<sequence>MHFERYFMKIEEPSLKRYLNQVDLSADLIVAGGGLSGVCSAITAARQGAKVVLVQDRPVLGGNSSSEVRLWILGATSHMGNNNRWAREGGVVDELLVENTFRNPEGNPVILDMILLDKVIQEPNIQLLLNTAIYDIEKKDQDTIESIQAFCSQNSTSYRLSAPLFCDATGDGIVGFLSGAAFRMGAEHKEEFNEGMAPTEEYGELLGHSLYFYSKDTGKPVKFIPPSFALTDITQIPRFRNFNANEFGCKLWWVEFGGRLDTVHDTEKIKWELWKVVYGVWNYIKNSGQFPEAENLTLEWVGTIPGKRESRRFEGDYMMTQHDLVEQRSHKDAIAFGGWSIDLHPADGVFSERPGCNQWHSKGIFQIPYRSIYSKNITNLFLAGRIISVSHVTFGATRVMATCGYIGQAAGMAAAMCIQGQLQPRDLLTGENLQKFQQNLMREGQHIPEFSLSDDQDLALQAILTASSEYQLKGFERVDLWKSLVVPSAQMFPLKAGILPVFSVHIHALDDTELKVELRMSSKKGNFTPDVTLAEENIPIKKGKQVVDISFDVEIEADDYVYLMFGGNSDAEIGCTEQRLSGILSLFNSKNKAVSNNGKQVPPEGTGVDEFEFWCPQRRPNGQNFAIAVSEKQRVYGVENLLNGIDRPVSQPNAWVAEINDPQPAVNLTWETPQVIKKIDLWFDSDFDHPMESVLMTHPENVMPFCVRDYVVKNDAGDTIFEQKNNYQTRNQILFEKGVLTKNLTIELQHPSGNIPAALFAVRCYADQNNIIW</sequence>
<keyword evidence="2" id="KW-0479">Metal-binding</keyword>
<keyword evidence="5" id="KW-0411">Iron-sulfur</keyword>
<dbReference type="InterPro" id="IPR036188">
    <property type="entry name" value="FAD/NAD-bd_sf"/>
</dbReference>
<evidence type="ECO:0000256" key="3">
    <source>
        <dbReference type="ARBA" id="ARBA00023002"/>
    </source>
</evidence>
<keyword evidence="1" id="KW-0004">4Fe-4S</keyword>
<evidence type="ECO:0000313" key="6">
    <source>
        <dbReference type="EMBL" id="TDO23123.1"/>
    </source>
</evidence>
<dbReference type="Proteomes" id="UP000295499">
    <property type="component" value="Unassembled WGS sequence"/>
</dbReference>
<proteinExistence type="predicted"/>
<dbReference type="PANTHER" id="PTHR43498:SF1">
    <property type="entry name" value="COB--COM HETERODISULFIDE REDUCTASE IRON-SULFUR SUBUNIT A"/>
    <property type="match status" value="1"/>
</dbReference>
<evidence type="ECO:0000313" key="7">
    <source>
        <dbReference type="Proteomes" id="UP000295499"/>
    </source>
</evidence>
<organism evidence="6 7">
    <name type="scientific">Pedobacter duraquae</name>
    <dbReference type="NCBI Taxonomy" id="425511"/>
    <lineage>
        <taxon>Bacteria</taxon>
        <taxon>Pseudomonadati</taxon>
        <taxon>Bacteroidota</taxon>
        <taxon>Sphingobacteriia</taxon>
        <taxon>Sphingobacteriales</taxon>
        <taxon>Sphingobacteriaceae</taxon>
        <taxon>Pedobacter</taxon>
    </lineage>
</organism>
<dbReference type="EMBL" id="SNWM01000002">
    <property type="protein sequence ID" value="TDO23123.1"/>
    <property type="molecule type" value="Genomic_DNA"/>
</dbReference>